<dbReference type="Proteomes" id="UP000828941">
    <property type="component" value="Chromosome 14"/>
</dbReference>
<sequence length="345" mass="38905">MVSITRSHTVVPSESTPKARLWCSDIDQIVARVHALAVLVYRPDPEFQFPYIIQRLKDSLSKILVHFYPVAGRIRFTESGRVEVECNEMGVTLLEAETAKALDEYGYWEANERVKDLVPIVDYSSRLSLEEAPFMLVQVTKASCGGICVGIAMSHIIADGSGFAHFLNSWAKLARLDKLDQDDIPFLDRTILRFPNPNPAHFDHSECKPLPLKLGSSDYKEEKEKETTVASLKITKDQVEKLTQKANNQIITNQETLFHQVQRPYSRYEVLAAHIWRSASKARQNDPNQPTVVRIVGDVRSKFNPPLPRNFLGNAILRAVTPTAIVGDIVSNTIELWRPENKGSN</sequence>
<comment type="caution">
    <text evidence="1">The sequence shown here is derived from an EMBL/GenBank/DDBJ whole genome shotgun (WGS) entry which is preliminary data.</text>
</comment>
<dbReference type="EMBL" id="CM039439">
    <property type="protein sequence ID" value="KAI4297280.1"/>
    <property type="molecule type" value="Genomic_DNA"/>
</dbReference>
<protein>
    <submittedName>
        <fullName evidence="1">Uncharacterized protein</fullName>
    </submittedName>
</protein>
<gene>
    <name evidence="1" type="ORF">L6164_037174</name>
</gene>
<keyword evidence="2" id="KW-1185">Reference proteome</keyword>
<reference evidence="1 2" key="1">
    <citation type="journal article" date="2022" name="DNA Res.">
        <title>Chromosomal-level genome assembly of the orchid tree Bauhinia variegata (Leguminosae; Cercidoideae) supports the allotetraploid origin hypothesis of Bauhinia.</title>
        <authorList>
            <person name="Zhong Y."/>
            <person name="Chen Y."/>
            <person name="Zheng D."/>
            <person name="Pang J."/>
            <person name="Liu Y."/>
            <person name="Luo S."/>
            <person name="Meng S."/>
            <person name="Qian L."/>
            <person name="Wei D."/>
            <person name="Dai S."/>
            <person name="Zhou R."/>
        </authorList>
    </citation>
    <scope>NUCLEOTIDE SEQUENCE [LARGE SCALE GENOMIC DNA]</scope>
    <source>
        <strain evidence="1">BV-YZ2020</strain>
    </source>
</reference>
<evidence type="ECO:0000313" key="1">
    <source>
        <dbReference type="EMBL" id="KAI4297280.1"/>
    </source>
</evidence>
<proteinExistence type="predicted"/>
<name>A0ACB9KJ43_BAUVA</name>
<accession>A0ACB9KJ43</accession>
<evidence type="ECO:0000313" key="2">
    <source>
        <dbReference type="Proteomes" id="UP000828941"/>
    </source>
</evidence>
<organism evidence="1 2">
    <name type="scientific">Bauhinia variegata</name>
    <name type="common">Purple orchid tree</name>
    <name type="synonym">Phanera variegata</name>
    <dbReference type="NCBI Taxonomy" id="167791"/>
    <lineage>
        <taxon>Eukaryota</taxon>
        <taxon>Viridiplantae</taxon>
        <taxon>Streptophyta</taxon>
        <taxon>Embryophyta</taxon>
        <taxon>Tracheophyta</taxon>
        <taxon>Spermatophyta</taxon>
        <taxon>Magnoliopsida</taxon>
        <taxon>eudicotyledons</taxon>
        <taxon>Gunneridae</taxon>
        <taxon>Pentapetalae</taxon>
        <taxon>rosids</taxon>
        <taxon>fabids</taxon>
        <taxon>Fabales</taxon>
        <taxon>Fabaceae</taxon>
        <taxon>Cercidoideae</taxon>
        <taxon>Cercideae</taxon>
        <taxon>Bauhiniinae</taxon>
        <taxon>Bauhinia</taxon>
    </lineage>
</organism>